<dbReference type="PANTHER" id="PTHR12526">
    <property type="entry name" value="GLYCOSYLTRANSFERASE"/>
    <property type="match status" value="1"/>
</dbReference>
<dbReference type="RefSeq" id="WP_225675762.1">
    <property type="nucleotide sequence ID" value="NZ_JAEDAH010000088.1"/>
</dbReference>
<keyword evidence="2" id="KW-1185">Reference proteome</keyword>
<evidence type="ECO:0000313" key="1">
    <source>
        <dbReference type="EMBL" id="MCA6064614.1"/>
    </source>
</evidence>
<name>A0ABS7ZSD1_9GAMM</name>
<evidence type="ECO:0000313" key="2">
    <source>
        <dbReference type="Proteomes" id="UP000714380"/>
    </source>
</evidence>
<sequence>MTQSSVLLVIGYVWPEPNSSAAGSRMLQLIRAFQQDGYKVVYASPAEHSDHAPDLAALNIEAQRIELNSTSFDTFIGDLQPALVMFDRFMMEEQFGWRVEKFCPQAVRLLDTEDLHSLRHARHAMLKAQPDSLPLIPGNEFAHSELAIREIAAILRCDLTLMISEFEMQWLQQQFRVPASQLLYLPFMEETTQTDNLPAFDQRQHFLSIGNFRHEPNWDAVRYLKEAVWPLIRQQLPEAQLHVYGAYPPKKATQLHNDKQGFLVKGWAEDAQQVVRSARVLLAPLRFGAGLKGKLIDAARNGTPAVTTPVGAEGMYTGTEPCALIANSAEQLAQQAVQLYSDAQLWQQLSEQGPALLTRRFAYNEHSVRLQAAVSQIKNDIHAHRQQHFYGMMLRHHSLKSTQYMAQWIEAKNRLTSPSILPAGEPSDDA</sequence>
<organism evidence="1 2">
    <name type="scientific">Thalassolituus marinus</name>
    <dbReference type="NCBI Taxonomy" id="671053"/>
    <lineage>
        <taxon>Bacteria</taxon>
        <taxon>Pseudomonadati</taxon>
        <taxon>Pseudomonadota</taxon>
        <taxon>Gammaproteobacteria</taxon>
        <taxon>Oceanospirillales</taxon>
        <taxon>Oceanospirillaceae</taxon>
        <taxon>Thalassolituus</taxon>
    </lineage>
</organism>
<accession>A0ABS7ZSD1</accession>
<dbReference type="Gene3D" id="3.40.50.2000">
    <property type="entry name" value="Glycogen Phosphorylase B"/>
    <property type="match status" value="1"/>
</dbReference>
<dbReference type="Proteomes" id="UP000714380">
    <property type="component" value="Unassembled WGS sequence"/>
</dbReference>
<dbReference type="PANTHER" id="PTHR12526:SF584">
    <property type="entry name" value="GLYCOSYLTRANSFERASE"/>
    <property type="match status" value="1"/>
</dbReference>
<dbReference type="CDD" id="cd03801">
    <property type="entry name" value="GT4_PimA-like"/>
    <property type="match status" value="1"/>
</dbReference>
<proteinExistence type="predicted"/>
<protein>
    <submittedName>
        <fullName evidence="1">Glycosyltransferase family 4 protein</fullName>
    </submittedName>
</protein>
<comment type="caution">
    <text evidence="1">The sequence shown here is derived from an EMBL/GenBank/DDBJ whole genome shotgun (WGS) entry which is preliminary data.</text>
</comment>
<gene>
    <name evidence="1" type="ORF">I9W95_13450</name>
</gene>
<dbReference type="SUPFAM" id="SSF53756">
    <property type="entry name" value="UDP-Glycosyltransferase/glycogen phosphorylase"/>
    <property type="match status" value="1"/>
</dbReference>
<dbReference type="Pfam" id="PF13692">
    <property type="entry name" value="Glyco_trans_1_4"/>
    <property type="match status" value="1"/>
</dbReference>
<dbReference type="EMBL" id="JAEDAH010000088">
    <property type="protein sequence ID" value="MCA6064614.1"/>
    <property type="molecule type" value="Genomic_DNA"/>
</dbReference>
<reference evidence="1 2" key="1">
    <citation type="submission" date="2020-12" db="EMBL/GenBank/DDBJ databases">
        <title>Novel Thalassolituus-related marine hydrocarbonoclastic bacteria mediated algae-derived hydrocarbons mineralization in twilight zone of the northern South China Sea.</title>
        <authorList>
            <person name="Dong C."/>
        </authorList>
    </citation>
    <scope>NUCLEOTIDE SEQUENCE [LARGE SCALE GENOMIC DNA]</scope>
    <source>
        <strain evidence="1 2">IMCC1826</strain>
    </source>
</reference>